<dbReference type="Proteomes" id="UP000231932">
    <property type="component" value="Chromosome"/>
</dbReference>
<name>A0A2K8N5G3_9BACL</name>
<evidence type="ECO:0000313" key="4">
    <source>
        <dbReference type="Proteomes" id="UP000231932"/>
    </source>
</evidence>
<dbReference type="AlphaFoldDB" id="A0A2K8N5G3"/>
<dbReference type="KEGG" id="kyr:CVV65_04645"/>
<dbReference type="RefSeq" id="WP_100667150.1">
    <property type="nucleotide sequence ID" value="NZ_CP024955.1"/>
</dbReference>
<protein>
    <submittedName>
        <fullName evidence="3">Transcriptional regulator</fullName>
    </submittedName>
</protein>
<gene>
    <name evidence="3" type="ORF">CVV65_04645</name>
</gene>
<dbReference type="InterPro" id="IPR000835">
    <property type="entry name" value="HTH_MarR-typ"/>
</dbReference>
<dbReference type="GO" id="GO:0003677">
    <property type="term" value="F:DNA binding"/>
    <property type="evidence" value="ECO:0007669"/>
    <property type="project" value="UniProtKB-KW"/>
</dbReference>
<dbReference type="GO" id="GO:0006950">
    <property type="term" value="P:response to stress"/>
    <property type="evidence" value="ECO:0007669"/>
    <property type="project" value="TreeGrafter"/>
</dbReference>
<dbReference type="OrthoDB" id="9790052at2"/>
<dbReference type="InterPro" id="IPR036390">
    <property type="entry name" value="WH_DNA-bd_sf"/>
</dbReference>
<accession>A0A2K8N5G3</accession>
<dbReference type="InterPro" id="IPR036388">
    <property type="entry name" value="WH-like_DNA-bd_sf"/>
</dbReference>
<keyword evidence="1" id="KW-0238">DNA-binding</keyword>
<dbReference type="SUPFAM" id="SSF46785">
    <property type="entry name" value="Winged helix' DNA-binding domain"/>
    <property type="match status" value="1"/>
</dbReference>
<dbReference type="Pfam" id="PF01047">
    <property type="entry name" value="MarR"/>
    <property type="match status" value="1"/>
</dbReference>
<dbReference type="Gene3D" id="1.10.10.10">
    <property type="entry name" value="Winged helix-like DNA-binding domain superfamily/Winged helix DNA-binding domain"/>
    <property type="match status" value="1"/>
</dbReference>
<keyword evidence="4" id="KW-1185">Reference proteome</keyword>
<organism evidence="3 4">
    <name type="scientific">Kyrpidia spormannii</name>
    <dbReference type="NCBI Taxonomy" id="2055160"/>
    <lineage>
        <taxon>Bacteria</taxon>
        <taxon>Bacillati</taxon>
        <taxon>Bacillota</taxon>
        <taxon>Bacilli</taxon>
        <taxon>Bacillales</taxon>
        <taxon>Alicyclobacillaceae</taxon>
        <taxon>Kyrpidia</taxon>
    </lineage>
</organism>
<dbReference type="GO" id="GO:0003700">
    <property type="term" value="F:DNA-binding transcription factor activity"/>
    <property type="evidence" value="ECO:0007669"/>
    <property type="project" value="InterPro"/>
</dbReference>
<dbReference type="InterPro" id="IPR039422">
    <property type="entry name" value="MarR/SlyA-like"/>
</dbReference>
<dbReference type="SMART" id="SM00347">
    <property type="entry name" value="HTH_MARR"/>
    <property type="match status" value="1"/>
</dbReference>
<dbReference type="PANTHER" id="PTHR33164">
    <property type="entry name" value="TRANSCRIPTIONAL REGULATOR, MARR FAMILY"/>
    <property type="match status" value="1"/>
</dbReference>
<dbReference type="PROSITE" id="PS50995">
    <property type="entry name" value="HTH_MARR_2"/>
    <property type="match status" value="1"/>
</dbReference>
<proteinExistence type="predicted"/>
<evidence type="ECO:0000256" key="1">
    <source>
        <dbReference type="ARBA" id="ARBA00023125"/>
    </source>
</evidence>
<reference evidence="4" key="1">
    <citation type="submission" date="2017-11" db="EMBL/GenBank/DDBJ databases">
        <title>Complete Genome Sequence of Kyrpidia sp. Strain EA-1, a thermophilic, hydrogen-oxidizing Bacterium, isolated from the Azores.</title>
        <authorList>
            <person name="Reiner J.E."/>
            <person name="Lapp C.J."/>
            <person name="Bunk B."/>
            <person name="Gescher J."/>
        </authorList>
    </citation>
    <scope>NUCLEOTIDE SEQUENCE [LARGE SCALE GENOMIC DNA]</scope>
    <source>
        <strain evidence="4">EA-1</strain>
    </source>
</reference>
<dbReference type="PANTHER" id="PTHR33164:SF99">
    <property type="entry name" value="MARR FAMILY REGULATORY PROTEIN"/>
    <property type="match status" value="1"/>
</dbReference>
<feature type="domain" description="HTH marR-type" evidence="2">
    <location>
        <begin position="12"/>
        <end position="144"/>
    </location>
</feature>
<evidence type="ECO:0000259" key="2">
    <source>
        <dbReference type="PROSITE" id="PS50995"/>
    </source>
</evidence>
<dbReference type="EMBL" id="CP024955">
    <property type="protein sequence ID" value="ATY84325.1"/>
    <property type="molecule type" value="Genomic_DNA"/>
</dbReference>
<sequence length="147" mass="17120">MEQRWVPGQDLVSEIEQELRFISRIVRQKGREIHVNFQITPPQFEALMLIRDHGVLTMGELSSKMFLAYSTTTDLVDRLERHGLVERLRDPIDRRVVRLRVLDRGLAMIEQVLEARRDYLRGVLARMEPGKVPILADALKDLIAHIQ</sequence>
<evidence type="ECO:0000313" key="3">
    <source>
        <dbReference type="EMBL" id="ATY84325.1"/>
    </source>
</evidence>